<evidence type="ECO:0000313" key="2">
    <source>
        <dbReference type="EMBL" id="MCS5708100.1"/>
    </source>
</evidence>
<dbReference type="GO" id="GO:0016747">
    <property type="term" value="F:acyltransferase activity, transferring groups other than amino-acyl groups"/>
    <property type="evidence" value="ECO:0007669"/>
    <property type="project" value="InterPro"/>
</dbReference>
<dbReference type="AlphaFoldDB" id="A0AAE3HQA5"/>
<feature type="domain" description="N-acetyltransferase" evidence="1">
    <location>
        <begin position="94"/>
        <end position="240"/>
    </location>
</feature>
<accession>A0AAE3HQA5</accession>
<reference evidence="2" key="1">
    <citation type="journal article" date="2016" name="Genome Announc.">
        <title>Draft Genome Sequences of Two Novel Amoeba-Resistant Intranuclear Bacteria, 'Candidatus Berkiella cookevillensis' and 'Candidatus Berkiella aquae'.</title>
        <authorList>
            <person name="Mehari Y.T."/>
            <person name="Arivett B.A."/>
            <person name="Farone A.L."/>
            <person name="Gunderson J.H."/>
            <person name="Farone M.B."/>
        </authorList>
    </citation>
    <scope>NUCLEOTIDE SEQUENCE</scope>
    <source>
        <strain evidence="2">CC99</strain>
    </source>
</reference>
<dbReference type="EMBL" id="LKHV02000001">
    <property type="protein sequence ID" value="MCS5708100.1"/>
    <property type="molecule type" value="Genomic_DNA"/>
</dbReference>
<keyword evidence="3" id="KW-1185">Reference proteome</keyword>
<dbReference type="Pfam" id="PF00583">
    <property type="entry name" value="Acetyltransf_1"/>
    <property type="match status" value="1"/>
</dbReference>
<organism evidence="2 3">
    <name type="scientific">Candidatus Berkiella cookevillensis</name>
    <dbReference type="NCBI Taxonomy" id="437022"/>
    <lineage>
        <taxon>Bacteria</taxon>
        <taxon>Pseudomonadati</taxon>
        <taxon>Pseudomonadota</taxon>
        <taxon>Gammaproteobacteria</taxon>
        <taxon>Candidatus Berkiellales</taxon>
        <taxon>Candidatus Berkiellaceae</taxon>
        <taxon>Candidatus Berkiella</taxon>
    </lineage>
</organism>
<dbReference type="RefSeq" id="WP_057624641.1">
    <property type="nucleotide sequence ID" value="NZ_LKHV02000001.1"/>
</dbReference>
<dbReference type="SUPFAM" id="SSF55729">
    <property type="entry name" value="Acyl-CoA N-acyltransferases (Nat)"/>
    <property type="match status" value="1"/>
</dbReference>
<keyword evidence="2" id="KW-0012">Acyltransferase</keyword>
<sequence length="249" mass="28497">MSIQMERRNSLTWITRVHEEFTSIKSGKFVMRNTVGEAINMVWEKIDLCSEKFNKEIQNCHEILAQTYTDVELAFAQKFPEKVAQEHFLQSLAPLFADTQNIDWAHIKSQIKTVFVDFFSTTDFAKCSNSHDVCLFVIAKNRATGEPLGLIQFLASADYAPNSIKVCYYGVDAAAHDKGLEQLLMSTIFKILPITKRIFLHTRATNKTAIHRYTSWGFAQCGESQEGWPDFEYIAEKSSLLQEISEMML</sequence>
<protein>
    <submittedName>
        <fullName evidence="2">GNAT family N-acetyltransferase</fullName>
        <ecNumber evidence="2">2.3.1.-</ecNumber>
    </submittedName>
</protein>
<dbReference type="InterPro" id="IPR016181">
    <property type="entry name" value="Acyl_CoA_acyltransferase"/>
</dbReference>
<dbReference type="InterPro" id="IPR000182">
    <property type="entry name" value="GNAT_dom"/>
</dbReference>
<reference evidence="2" key="2">
    <citation type="submission" date="2021-06" db="EMBL/GenBank/DDBJ databases">
        <title>Genomic Description and Analysis of Intracellular Bacteria, Candidatus Berkiella cookevillensis and Candidatus Berkiella aquae.</title>
        <authorList>
            <person name="Kidane D.T."/>
            <person name="Mehari Y.T."/>
            <person name="Rice F.C."/>
            <person name="Arivett B.A."/>
            <person name="Farone A.L."/>
            <person name="Berk S.G."/>
            <person name="Farone M.B."/>
        </authorList>
    </citation>
    <scope>NUCLEOTIDE SEQUENCE</scope>
    <source>
        <strain evidence="2">CC99</strain>
    </source>
</reference>
<keyword evidence="2" id="KW-0808">Transferase</keyword>
<evidence type="ECO:0000313" key="3">
    <source>
        <dbReference type="Proteomes" id="UP000051494"/>
    </source>
</evidence>
<name>A0AAE3HQA5_9GAMM</name>
<evidence type="ECO:0000259" key="1">
    <source>
        <dbReference type="PROSITE" id="PS51186"/>
    </source>
</evidence>
<proteinExistence type="predicted"/>
<dbReference type="Gene3D" id="3.40.630.30">
    <property type="match status" value="1"/>
</dbReference>
<dbReference type="EC" id="2.3.1.-" evidence="2"/>
<dbReference type="Proteomes" id="UP000051494">
    <property type="component" value="Unassembled WGS sequence"/>
</dbReference>
<dbReference type="PROSITE" id="PS51186">
    <property type="entry name" value="GNAT"/>
    <property type="match status" value="1"/>
</dbReference>
<comment type="caution">
    <text evidence="2">The sequence shown here is derived from an EMBL/GenBank/DDBJ whole genome shotgun (WGS) entry which is preliminary data.</text>
</comment>
<gene>
    <name evidence="2" type="ORF">CC99x_004200</name>
</gene>